<dbReference type="EC" id="2.1.1.100" evidence="4 13"/>
<evidence type="ECO:0000256" key="2">
    <source>
        <dbReference type="ARBA" id="ARBA00004141"/>
    </source>
</evidence>
<keyword evidence="6" id="KW-0808">Transferase</keyword>
<sequence length="288" mass="33004">MLCYVGKVSLCCYLVTAVIFSVLFLNGVTLQFLRNIWGGLIIGPALYFVVVNLLIKNIYRKNFQDSYQVAVRACFLGFAFALGIYVHLLAPCNIKVFGWYMGVMATFHYSEFLVMAIIQPKLVTVNSFVINHSMQYTIAAVSSWIEFAIETYFFPDLKTMYWFSLLGLTMCILGDLFRKAAMLTAKSNFNHLVVCEKSEDHVLVTHGVYALCRHPSYVGWFYWSIGTQIILVNPFCIAAYTIVSWLFFKERILIEEITLLNFFGVQYCEYQERVGTGIPFVQGYLCDL</sequence>
<evidence type="ECO:0000256" key="4">
    <source>
        <dbReference type="ARBA" id="ARBA00012151"/>
    </source>
</evidence>
<keyword evidence="5 13" id="KW-0489">Methyltransferase</keyword>
<dbReference type="Proteomes" id="UP000192223">
    <property type="component" value="Unplaced"/>
</dbReference>
<gene>
    <name evidence="15" type="primary">LOC108733056</name>
</gene>
<dbReference type="Pfam" id="PF04140">
    <property type="entry name" value="ICMT"/>
    <property type="match status" value="1"/>
</dbReference>
<evidence type="ECO:0000256" key="12">
    <source>
        <dbReference type="ARBA" id="ARBA00023656"/>
    </source>
</evidence>
<evidence type="ECO:0000256" key="6">
    <source>
        <dbReference type="ARBA" id="ARBA00022679"/>
    </source>
</evidence>
<dbReference type="GO" id="GO:0005789">
    <property type="term" value="C:endoplasmic reticulum membrane"/>
    <property type="evidence" value="ECO:0007669"/>
    <property type="project" value="UniProtKB-SubCell"/>
</dbReference>
<dbReference type="AlphaFoldDB" id="A0A1W4WHL0"/>
<reference evidence="15" key="1">
    <citation type="submission" date="2025-08" db="UniProtKB">
        <authorList>
            <consortium name="RefSeq"/>
        </authorList>
    </citation>
    <scope>IDENTIFICATION</scope>
    <source>
        <tissue evidence="15">Entire body</tissue>
    </source>
</reference>
<keyword evidence="13" id="KW-0256">Endoplasmic reticulum</keyword>
<evidence type="ECO:0000256" key="5">
    <source>
        <dbReference type="ARBA" id="ARBA00022603"/>
    </source>
</evidence>
<accession>A0A1W4WHL0</accession>
<dbReference type="InParanoid" id="A0A1W4WHL0"/>
<dbReference type="STRING" id="224129.A0A1W4WHL0"/>
<keyword evidence="8 13" id="KW-0812">Transmembrane</keyword>
<evidence type="ECO:0000256" key="9">
    <source>
        <dbReference type="ARBA" id="ARBA00022989"/>
    </source>
</evidence>
<feature type="transmembrane region" description="Helical" evidence="13">
    <location>
        <begin position="36"/>
        <end position="55"/>
    </location>
</feature>
<evidence type="ECO:0000256" key="8">
    <source>
        <dbReference type="ARBA" id="ARBA00022692"/>
    </source>
</evidence>
<dbReference type="FunCoup" id="A0A1W4WHL0">
    <property type="interactions" value="701"/>
</dbReference>
<comment type="function">
    <text evidence="11">Catalyzes the post-translational methylation of isoprenylated C-terminal cysteine residues.</text>
</comment>
<dbReference type="PROSITE" id="PS51564">
    <property type="entry name" value="SAM_ICMT"/>
    <property type="match status" value="1"/>
</dbReference>
<comment type="catalytic activity">
    <reaction evidence="1 13">
        <text>[protein]-C-terminal S-[(2E,6E)-farnesyl]-L-cysteine + S-adenosyl-L-methionine = [protein]-C-terminal S-[(2E,6E)-farnesyl]-L-cysteine methyl ester + S-adenosyl-L-homocysteine</text>
        <dbReference type="Rhea" id="RHEA:21672"/>
        <dbReference type="Rhea" id="RHEA-COMP:12125"/>
        <dbReference type="Rhea" id="RHEA-COMP:12126"/>
        <dbReference type="ChEBI" id="CHEBI:57856"/>
        <dbReference type="ChEBI" id="CHEBI:59789"/>
        <dbReference type="ChEBI" id="CHEBI:90510"/>
        <dbReference type="ChEBI" id="CHEBI:90511"/>
        <dbReference type="EC" id="2.1.1.100"/>
    </reaction>
</comment>
<dbReference type="CTD" id="136030347"/>
<dbReference type="RefSeq" id="XP_018319588.1">
    <property type="nucleotide sequence ID" value="XM_018464086.2"/>
</dbReference>
<feature type="transmembrane region" description="Helical" evidence="13">
    <location>
        <begin position="96"/>
        <end position="115"/>
    </location>
</feature>
<feature type="transmembrane region" description="Helical" evidence="13">
    <location>
        <begin position="12"/>
        <end position="30"/>
    </location>
</feature>
<evidence type="ECO:0000256" key="1">
    <source>
        <dbReference type="ARBA" id="ARBA00001450"/>
    </source>
</evidence>
<feature type="transmembrane region" description="Helical" evidence="13">
    <location>
        <begin position="67"/>
        <end position="90"/>
    </location>
</feature>
<dbReference type="GO" id="GO:0032259">
    <property type="term" value="P:methylation"/>
    <property type="evidence" value="ECO:0007669"/>
    <property type="project" value="UniProtKB-KW"/>
</dbReference>
<dbReference type="KEGG" id="apln:108733056"/>
<dbReference type="GeneID" id="108733056"/>
<organism evidence="14 15">
    <name type="scientific">Agrilus planipennis</name>
    <name type="common">Emerald ash borer</name>
    <name type="synonym">Agrilus marcopoli</name>
    <dbReference type="NCBI Taxonomy" id="224129"/>
    <lineage>
        <taxon>Eukaryota</taxon>
        <taxon>Metazoa</taxon>
        <taxon>Ecdysozoa</taxon>
        <taxon>Arthropoda</taxon>
        <taxon>Hexapoda</taxon>
        <taxon>Insecta</taxon>
        <taxon>Pterygota</taxon>
        <taxon>Neoptera</taxon>
        <taxon>Endopterygota</taxon>
        <taxon>Coleoptera</taxon>
        <taxon>Polyphaga</taxon>
        <taxon>Elateriformia</taxon>
        <taxon>Buprestoidea</taxon>
        <taxon>Buprestidae</taxon>
        <taxon>Agrilinae</taxon>
        <taxon>Agrilus</taxon>
    </lineage>
</organism>
<feature type="transmembrane region" description="Helical" evidence="13">
    <location>
        <begin position="220"/>
        <end position="248"/>
    </location>
</feature>
<evidence type="ECO:0000256" key="11">
    <source>
        <dbReference type="ARBA" id="ARBA00023572"/>
    </source>
</evidence>
<evidence type="ECO:0000256" key="10">
    <source>
        <dbReference type="ARBA" id="ARBA00023136"/>
    </source>
</evidence>
<protein>
    <recommendedName>
        <fullName evidence="12 13">Protein-S-isoprenylcysteine O-methyltransferase</fullName>
        <ecNumber evidence="4 13">2.1.1.100</ecNumber>
    </recommendedName>
</protein>
<name>A0A1W4WHL0_AGRPL</name>
<evidence type="ECO:0000256" key="3">
    <source>
        <dbReference type="ARBA" id="ARBA00009140"/>
    </source>
</evidence>
<dbReference type="Gene3D" id="1.20.120.1630">
    <property type="match status" value="1"/>
</dbReference>
<dbReference type="GO" id="GO:0004671">
    <property type="term" value="F:protein C-terminal S-isoprenylcysteine carboxyl O-methyltransferase activity"/>
    <property type="evidence" value="ECO:0007669"/>
    <property type="project" value="UniProtKB-EC"/>
</dbReference>
<feature type="transmembrane region" description="Helical" evidence="13">
    <location>
        <begin position="160"/>
        <end position="177"/>
    </location>
</feature>
<keyword evidence="7 13" id="KW-0949">S-adenosyl-L-methionine</keyword>
<evidence type="ECO:0000256" key="7">
    <source>
        <dbReference type="ARBA" id="ARBA00022691"/>
    </source>
</evidence>
<comment type="similarity">
    <text evidence="3 13">Belongs to the class VI-like SAM-binding methyltransferase superfamily. Isoprenylcysteine carboxyl methyltransferase family.</text>
</comment>
<proteinExistence type="inferred from homology"/>
<evidence type="ECO:0000313" key="15">
    <source>
        <dbReference type="RefSeq" id="XP_018319588.1"/>
    </source>
</evidence>
<dbReference type="PANTHER" id="PTHR12714">
    <property type="entry name" value="PROTEIN-S ISOPRENYLCYSTEINE O-METHYLTRANSFERASE"/>
    <property type="match status" value="1"/>
</dbReference>
<evidence type="ECO:0000256" key="13">
    <source>
        <dbReference type="RuleBase" id="RU362022"/>
    </source>
</evidence>
<keyword evidence="10 13" id="KW-0472">Membrane</keyword>
<dbReference type="InterPro" id="IPR025770">
    <property type="entry name" value="PPMT_MeTrfase"/>
</dbReference>
<dbReference type="InterPro" id="IPR007269">
    <property type="entry name" value="ICMT_MeTrfase"/>
</dbReference>
<dbReference type="PANTHER" id="PTHR12714:SF9">
    <property type="entry name" value="PROTEIN-S-ISOPRENYLCYSTEINE O-METHYLTRANSFERASE"/>
    <property type="match status" value="1"/>
</dbReference>
<comment type="subcellular location">
    <subcellularLocation>
        <location evidence="13">Endoplasmic reticulum membrane</location>
        <topology evidence="13">Multi-pass membrane protein</topology>
    </subcellularLocation>
    <subcellularLocation>
        <location evidence="2">Membrane</location>
        <topology evidence="2">Multi-pass membrane protein</topology>
    </subcellularLocation>
</comment>
<evidence type="ECO:0000313" key="14">
    <source>
        <dbReference type="Proteomes" id="UP000192223"/>
    </source>
</evidence>
<keyword evidence="9 13" id="KW-1133">Transmembrane helix</keyword>
<keyword evidence="14" id="KW-1185">Reference proteome</keyword>
<dbReference type="OrthoDB" id="422086at2759"/>